<reference evidence="1 2" key="1">
    <citation type="journal article" date="2017" name="Front. Microbiol.">
        <title>Labilibaculum manganireducens gen. nov., sp. nov. and Labilibaculum filiforme sp. nov., Novel Bacteroidetes Isolated from Subsurface Sediments of the Baltic Sea.</title>
        <authorList>
            <person name="Vandieken V."/>
            <person name="Marshall I.P."/>
            <person name="Niemann H."/>
            <person name="Engelen B."/>
            <person name="Cypionka H."/>
        </authorList>
    </citation>
    <scope>NUCLEOTIDE SEQUENCE [LARGE SCALE GENOMIC DNA]</scope>
    <source>
        <strain evidence="1 2">59.16B</strain>
    </source>
</reference>
<comment type="caution">
    <text evidence="1">The sequence shown here is derived from an EMBL/GenBank/DDBJ whole genome shotgun (WGS) entry which is preliminary data.</text>
</comment>
<evidence type="ECO:0000313" key="1">
    <source>
        <dbReference type="EMBL" id="PKQ60295.1"/>
    </source>
</evidence>
<protein>
    <submittedName>
        <fullName evidence="1">Uncharacterized protein</fullName>
    </submittedName>
</protein>
<accession>A0A2N3HQF8</accession>
<dbReference type="EMBL" id="MVDD01000030">
    <property type="protein sequence ID" value="PKQ60295.1"/>
    <property type="molecule type" value="Genomic_DNA"/>
</dbReference>
<gene>
    <name evidence="1" type="ORF">BZG02_20055</name>
</gene>
<proteinExistence type="predicted"/>
<feature type="non-terminal residue" evidence="1">
    <location>
        <position position="392"/>
    </location>
</feature>
<organism evidence="1 2">
    <name type="scientific">Labilibaculum filiforme</name>
    <dbReference type="NCBI Taxonomy" id="1940526"/>
    <lineage>
        <taxon>Bacteria</taxon>
        <taxon>Pseudomonadati</taxon>
        <taxon>Bacteroidota</taxon>
        <taxon>Bacteroidia</taxon>
        <taxon>Marinilabiliales</taxon>
        <taxon>Marinifilaceae</taxon>
        <taxon>Labilibaculum</taxon>
    </lineage>
</organism>
<sequence length="392" mass="46430">MFYRLKYKTGSKRIFLLNFLIKTKNQYIDEECLDEFGKDFDALAQNKRRLRLDIESMLLLRILSPSKNKASARIICKRNFLLATFYHEQGLINEASLKLKKTMRLIEKYELFNERIEYYFLIKDLFASKDLSNQEETLHDTLAAVKSIEFQLLNDLELIAFRKKNSENNVILANEQDTSYSNSKFLNEKLLDLQRNKLKEWGKKNYSKAKKYLEEQCAELKKNSTNGFNLSLECLLQLMHINICCGSEQQNEKLVEIIEHEFLLTKKQESEFLELQFTTNFLLKNFSVCYPIIINLQKCQISNDNSEKECKIKFFELLLAFVGKDFIQMNMLLQSEIALFTCENSLSINIRLMEIYSLLMQDRADLCKYKLESLRQAIMRKNDINRSRYLFI</sequence>
<keyword evidence="2" id="KW-1185">Reference proteome</keyword>
<evidence type="ECO:0000313" key="2">
    <source>
        <dbReference type="Proteomes" id="UP000233535"/>
    </source>
</evidence>
<name>A0A2N3HQF8_9BACT</name>
<dbReference type="Proteomes" id="UP000233535">
    <property type="component" value="Unassembled WGS sequence"/>
</dbReference>
<dbReference type="AlphaFoldDB" id="A0A2N3HQF8"/>